<reference evidence="3" key="1">
    <citation type="journal article" date="2023" name="Nat. Commun.">
        <title>Diploid and tetraploid genomes of Acorus and the evolution of monocots.</title>
        <authorList>
            <person name="Ma L."/>
            <person name="Liu K.W."/>
            <person name="Li Z."/>
            <person name="Hsiao Y.Y."/>
            <person name="Qi Y."/>
            <person name="Fu T."/>
            <person name="Tang G.D."/>
            <person name="Zhang D."/>
            <person name="Sun W.H."/>
            <person name="Liu D.K."/>
            <person name="Li Y."/>
            <person name="Chen G.Z."/>
            <person name="Liu X.D."/>
            <person name="Liao X.Y."/>
            <person name="Jiang Y.T."/>
            <person name="Yu X."/>
            <person name="Hao Y."/>
            <person name="Huang J."/>
            <person name="Zhao X.W."/>
            <person name="Ke S."/>
            <person name="Chen Y.Y."/>
            <person name="Wu W.L."/>
            <person name="Hsu J.L."/>
            <person name="Lin Y.F."/>
            <person name="Huang M.D."/>
            <person name="Li C.Y."/>
            <person name="Huang L."/>
            <person name="Wang Z.W."/>
            <person name="Zhao X."/>
            <person name="Zhong W.Y."/>
            <person name="Peng D.H."/>
            <person name="Ahmad S."/>
            <person name="Lan S."/>
            <person name="Zhang J.S."/>
            <person name="Tsai W.C."/>
            <person name="Van de Peer Y."/>
            <person name="Liu Z.J."/>
        </authorList>
    </citation>
    <scope>NUCLEOTIDE SEQUENCE</scope>
    <source>
        <strain evidence="3">CP</strain>
    </source>
</reference>
<dbReference type="Proteomes" id="UP001180020">
    <property type="component" value="Unassembled WGS sequence"/>
</dbReference>
<feature type="compositionally biased region" description="Acidic residues" evidence="2">
    <location>
        <begin position="80"/>
        <end position="89"/>
    </location>
</feature>
<evidence type="ECO:0000256" key="1">
    <source>
        <dbReference type="ARBA" id="ARBA00023115"/>
    </source>
</evidence>
<dbReference type="PANTHER" id="PTHR43317">
    <property type="entry name" value="THERMOSPERMINE SYNTHASE ACAULIS5"/>
    <property type="match status" value="1"/>
</dbReference>
<dbReference type="SUPFAM" id="SSF53335">
    <property type="entry name" value="S-adenosyl-L-methionine-dependent methyltransferases"/>
    <property type="match status" value="1"/>
</dbReference>
<feature type="region of interest" description="Disordered" evidence="2">
    <location>
        <begin position="67"/>
        <end position="96"/>
    </location>
</feature>
<accession>A0AAV9DFC2</accession>
<protein>
    <recommendedName>
        <fullName evidence="5">S-adenosyl-L-methionine-dependent methyltransferase</fullName>
    </recommendedName>
</protein>
<evidence type="ECO:0000256" key="2">
    <source>
        <dbReference type="SAM" id="MobiDB-lite"/>
    </source>
</evidence>
<keyword evidence="4" id="KW-1185">Reference proteome</keyword>
<comment type="caution">
    <text evidence="3">The sequence shown here is derived from an EMBL/GenBank/DDBJ whole genome shotgun (WGS) entry which is preliminary data.</text>
</comment>
<name>A0AAV9DFC2_ACOCL</name>
<dbReference type="EMBL" id="JAUJYO010000014">
    <property type="protein sequence ID" value="KAK1299118.1"/>
    <property type="molecule type" value="Genomic_DNA"/>
</dbReference>
<dbReference type="AlphaFoldDB" id="A0AAV9DFC2"/>
<dbReference type="PANTHER" id="PTHR43317:SF1">
    <property type="entry name" value="THERMOSPERMINE SYNTHASE ACAULIS5"/>
    <property type="match status" value="1"/>
</dbReference>
<sequence>MSKQECQAVSNSIDVVKLKEDGRSNKNLYVPLVTMDNVKETSKRGRVGASTTENEFTQKVHIVISEEKIPSPTESIGGVEGDDLNEDEDHQSAVKDPISRALYNARLEDPNRPTSTDADDDDDVKTLARFRSKYNQIKVLEVSRRADHPLAGARLLLLDEPGNIHSITHPFKDLTFTYFDVFATLPPLLPPGPIGILGFGAGSAARSVLRLFPASEIHGWEIDPCVVSVGREFFGLSSLEERNKDNLFIHIGDALKANAKGGFSGMLVDLFFEGSLVPELQRAETWERLKGGIREGGRVMVNCGGVCVESEDPAREGGLVMEETLRVMGRVFGEELLVLNMGRGTEDSCLALTGGRPDKGAWKRALPDSLGHYVDLWRLRNGNVVDGNKWWSVYV</sequence>
<keyword evidence="1" id="KW-0620">Polyamine biosynthesis</keyword>
<reference evidence="3" key="2">
    <citation type="submission" date="2023-06" db="EMBL/GenBank/DDBJ databases">
        <authorList>
            <person name="Ma L."/>
            <person name="Liu K.-W."/>
            <person name="Li Z."/>
            <person name="Hsiao Y.-Y."/>
            <person name="Qi Y."/>
            <person name="Fu T."/>
            <person name="Tang G."/>
            <person name="Zhang D."/>
            <person name="Sun W.-H."/>
            <person name="Liu D.-K."/>
            <person name="Li Y."/>
            <person name="Chen G.-Z."/>
            <person name="Liu X.-D."/>
            <person name="Liao X.-Y."/>
            <person name="Jiang Y.-T."/>
            <person name="Yu X."/>
            <person name="Hao Y."/>
            <person name="Huang J."/>
            <person name="Zhao X.-W."/>
            <person name="Ke S."/>
            <person name="Chen Y.-Y."/>
            <person name="Wu W.-L."/>
            <person name="Hsu J.-L."/>
            <person name="Lin Y.-F."/>
            <person name="Huang M.-D."/>
            <person name="Li C.-Y."/>
            <person name="Huang L."/>
            <person name="Wang Z.-W."/>
            <person name="Zhao X."/>
            <person name="Zhong W.-Y."/>
            <person name="Peng D.-H."/>
            <person name="Ahmad S."/>
            <person name="Lan S."/>
            <person name="Zhang J.-S."/>
            <person name="Tsai W.-C."/>
            <person name="Van De Peer Y."/>
            <person name="Liu Z.-J."/>
        </authorList>
    </citation>
    <scope>NUCLEOTIDE SEQUENCE</scope>
    <source>
        <strain evidence="3">CP</strain>
        <tissue evidence="3">Leaves</tissue>
    </source>
</reference>
<evidence type="ECO:0008006" key="5">
    <source>
        <dbReference type="Google" id="ProtNLM"/>
    </source>
</evidence>
<evidence type="ECO:0000313" key="3">
    <source>
        <dbReference type="EMBL" id="KAK1299118.1"/>
    </source>
</evidence>
<proteinExistence type="predicted"/>
<gene>
    <name evidence="3" type="ORF">QJS10_CPB14g00062</name>
</gene>
<dbReference type="GO" id="GO:0010487">
    <property type="term" value="F:thermospermine synthase activity"/>
    <property type="evidence" value="ECO:0007669"/>
    <property type="project" value="TreeGrafter"/>
</dbReference>
<dbReference type="GO" id="GO:0006596">
    <property type="term" value="P:polyamine biosynthetic process"/>
    <property type="evidence" value="ECO:0007669"/>
    <property type="project" value="UniProtKB-KW"/>
</dbReference>
<dbReference type="InterPro" id="IPR029063">
    <property type="entry name" value="SAM-dependent_MTases_sf"/>
</dbReference>
<organism evidence="3 4">
    <name type="scientific">Acorus calamus</name>
    <name type="common">Sweet flag</name>
    <dbReference type="NCBI Taxonomy" id="4465"/>
    <lineage>
        <taxon>Eukaryota</taxon>
        <taxon>Viridiplantae</taxon>
        <taxon>Streptophyta</taxon>
        <taxon>Embryophyta</taxon>
        <taxon>Tracheophyta</taxon>
        <taxon>Spermatophyta</taxon>
        <taxon>Magnoliopsida</taxon>
        <taxon>Liliopsida</taxon>
        <taxon>Acoraceae</taxon>
        <taxon>Acorus</taxon>
    </lineage>
</organism>
<dbReference type="Gene3D" id="3.40.50.150">
    <property type="entry name" value="Vaccinia Virus protein VP39"/>
    <property type="match status" value="1"/>
</dbReference>
<evidence type="ECO:0000313" key="4">
    <source>
        <dbReference type="Proteomes" id="UP001180020"/>
    </source>
</evidence>